<evidence type="ECO:0000259" key="1">
    <source>
        <dbReference type="Pfam" id="PF13358"/>
    </source>
</evidence>
<dbReference type="SUPFAM" id="SSF53098">
    <property type="entry name" value="Ribonuclease H-like"/>
    <property type="match status" value="1"/>
</dbReference>
<dbReference type="PANTHER" id="PTHR46564">
    <property type="entry name" value="TRANSPOSASE"/>
    <property type="match status" value="1"/>
</dbReference>
<dbReference type="AlphaFoldDB" id="A0A1V6QCJ1"/>
<organism evidence="2 3">
    <name type="scientific">Penicillium solitum</name>
    <dbReference type="NCBI Taxonomy" id="60172"/>
    <lineage>
        <taxon>Eukaryota</taxon>
        <taxon>Fungi</taxon>
        <taxon>Dikarya</taxon>
        <taxon>Ascomycota</taxon>
        <taxon>Pezizomycotina</taxon>
        <taxon>Eurotiomycetes</taxon>
        <taxon>Eurotiomycetidae</taxon>
        <taxon>Eurotiales</taxon>
        <taxon>Aspergillaceae</taxon>
        <taxon>Penicillium</taxon>
    </lineage>
</organism>
<feature type="domain" description="Tc1-like transposase DDE" evidence="1">
    <location>
        <begin position="145"/>
        <end position="280"/>
    </location>
</feature>
<dbReference type="SUPFAM" id="SSF46689">
    <property type="entry name" value="Homeodomain-like"/>
    <property type="match status" value="1"/>
</dbReference>
<dbReference type="PANTHER" id="PTHR46564:SF1">
    <property type="entry name" value="TRANSPOSASE"/>
    <property type="match status" value="1"/>
</dbReference>
<dbReference type="Proteomes" id="UP000191612">
    <property type="component" value="Unassembled WGS sequence"/>
</dbReference>
<dbReference type="InterPro" id="IPR047655">
    <property type="entry name" value="Transpos_IS630-like"/>
</dbReference>
<sequence length="325" mass="37091">MAPNLAKSSLVLIHDMITSEELTTSQMADAAGCSKRAIIRIRSNLQLFGSIKAPLIKAGRPRSIKPVMMEALCDHLLEKPDLYLHEMQIFFLDEFEASVPKSTISDALRRTGWSKKTARQKAKERNADLRDDYCHLVSEFCSYHLVYVDESGCDKRIGFRRTGWSPFGTTPVQVSKFHRDQRYQILPAYTQDGILLSRVFQGSTDALLFEDFIGELLEHCGKYPEPKSVIIMDNASFHHTERIEQMCLDKGVKLVYLPPYSPDLNPIEEFFAELKAFIRRHWQSYADHPGQGFDTFLEWCVGKVGVREQSARGHFRNAGLGIEEL</sequence>
<dbReference type="Gene3D" id="3.30.420.10">
    <property type="entry name" value="Ribonuclease H-like superfamily/Ribonuclease H"/>
    <property type="match status" value="1"/>
</dbReference>
<dbReference type="InterPro" id="IPR009057">
    <property type="entry name" value="Homeodomain-like_sf"/>
</dbReference>
<gene>
    <name evidence="2" type="ORF">PENSOL_c082G07324</name>
</gene>
<comment type="caution">
    <text evidence="2">The sequence shown here is derived from an EMBL/GenBank/DDBJ whole genome shotgun (WGS) entry which is preliminary data.</text>
</comment>
<accession>A0A1V6QCJ1</accession>
<dbReference type="STRING" id="60172.A0A1V6QCJ1"/>
<keyword evidence="3" id="KW-1185">Reference proteome</keyword>
<dbReference type="InterPro" id="IPR012337">
    <property type="entry name" value="RNaseH-like_sf"/>
</dbReference>
<evidence type="ECO:0000313" key="2">
    <source>
        <dbReference type="EMBL" id="OQD86930.1"/>
    </source>
</evidence>
<dbReference type="Pfam" id="PF13358">
    <property type="entry name" value="DDE_3"/>
    <property type="match status" value="1"/>
</dbReference>
<proteinExistence type="predicted"/>
<name>A0A1V6QCJ1_9EURO</name>
<dbReference type="InterPro" id="IPR036397">
    <property type="entry name" value="RNaseH_sf"/>
</dbReference>
<dbReference type="NCBIfam" id="NF033545">
    <property type="entry name" value="transpos_IS630"/>
    <property type="match status" value="1"/>
</dbReference>
<dbReference type="GO" id="GO:0003676">
    <property type="term" value="F:nucleic acid binding"/>
    <property type="evidence" value="ECO:0007669"/>
    <property type="project" value="InterPro"/>
</dbReference>
<dbReference type="EMBL" id="MDYO01000082">
    <property type="protein sequence ID" value="OQD86930.1"/>
    <property type="molecule type" value="Genomic_DNA"/>
</dbReference>
<protein>
    <recommendedName>
        <fullName evidence="1">Tc1-like transposase DDE domain-containing protein</fullName>
    </recommendedName>
</protein>
<evidence type="ECO:0000313" key="3">
    <source>
        <dbReference type="Proteomes" id="UP000191612"/>
    </source>
</evidence>
<reference evidence="3" key="1">
    <citation type="journal article" date="2017" name="Nat. Microbiol.">
        <title>Global analysis of biosynthetic gene clusters reveals vast potential of secondary metabolite production in Penicillium species.</title>
        <authorList>
            <person name="Nielsen J.C."/>
            <person name="Grijseels S."/>
            <person name="Prigent S."/>
            <person name="Ji B."/>
            <person name="Dainat J."/>
            <person name="Nielsen K.F."/>
            <person name="Frisvad J.C."/>
            <person name="Workman M."/>
            <person name="Nielsen J."/>
        </authorList>
    </citation>
    <scope>NUCLEOTIDE SEQUENCE [LARGE SCALE GENOMIC DNA]</scope>
    <source>
        <strain evidence="3">IBT 29525</strain>
    </source>
</reference>
<dbReference type="InterPro" id="IPR038717">
    <property type="entry name" value="Tc1-like_DDE_dom"/>
</dbReference>